<feature type="transmembrane region" description="Helical" evidence="9">
    <location>
        <begin position="155"/>
        <end position="178"/>
    </location>
</feature>
<feature type="transmembrane region" description="Helical" evidence="9">
    <location>
        <begin position="190"/>
        <end position="214"/>
    </location>
</feature>
<reference evidence="11" key="1">
    <citation type="submission" date="2017-04" db="EMBL/GenBank/DDBJ databases">
        <authorList>
            <person name="Abreu V.A."/>
            <person name="Popin R.V."/>
            <person name="Rigonato J."/>
            <person name="Andreote A.P."/>
            <person name="Schaker P.C."/>
            <person name="Hoff-Risseti C."/>
            <person name="Alvarenga D.O."/>
            <person name="Varani A.M."/>
            <person name="Fiore M.F."/>
        </authorList>
    </citation>
    <scope>NUCLEOTIDE SEQUENCE [LARGE SCALE GENOMIC DNA]</scope>
    <source>
        <strain evidence="11">CENA303</strain>
    </source>
</reference>
<proteinExistence type="inferred from homology"/>
<dbReference type="Pfam" id="PF04143">
    <property type="entry name" value="Sulf_transp"/>
    <property type="match status" value="1"/>
</dbReference>
<keyword evidence="4" id="KW-0997">Cell inner membrane</keyword>
<dbReference type="Proteomes" id="UP000192997">
    <property type="component" value="Unassembled WGS sequence"/>
</dbReference>
<protein>
    <submittedName>
        <fullName evidence="10">YeeE/YedE</fullName>
    </submittedName>
</protein>
<evidence type="ECO:0000256" key="1">
    <source>
        <dbReference type="ARBA" id="ARBA00004429"/>
    </source>
</evidence>
<evidence type="ECO:0000256" key="7">
    <source>
        <dbReference type="ARBA" id="ARBA00023136"/>
    </source>
</evidence>
<accession>A0A1X4G3V7</accession>
<keyword evidence="3" id="KW-1003">Cell membrane</keyword>
<evidence type="ECO:0000256" key="4">
    <source>
        <dbReference type="ARBA" id="ARBA00022519"/>
    </source>
</evidence>
<evidence type="ECO:0000256" key="6">
    <source>
        <dbReference type="ARBA" id="ARBA00022989"/>
    </source>
</evidence>
<feature type="transmembrane region" description="Helical" evidence="9">
    <location>
        <begin position="114"/>
        <end position="135"/>
    </location>
</feature>
<keyword evidence="5 9" id="KW-0812">Transmembrane</keyword>
<feature type="transmembrane region" description="Helical" evidence="9">
    <location>
        <begin position="83"/>
        <end position="102"/>
    </location>
</feature>
<evidence type="ECO:0000313" key="10">
    <source>
        <dbReference type="EMBL" id="OSO89212.1"/>
    </source>
</evidence>
<keyword evidence="7 9" id="KW-0472">Membrane</keyword>
<dbReference type="GO" id="GO:0005886">
    <property type="term" value="C:plasma membrane"/>
    <property type="evidence" value="ECO:0007669"/>
    <property type="project" value="UniProtKB-SubCell"/>
</dbReference>
<evidence type="ECO:0000256" key="9">
    <source>
        <dbReference type="SAM" id="Phobius"/>
    </source>
</evidence>
<sequence length="394" mass="41678">MTSASDNISLREFHSLNPRPQKLIVTIALGVLVGATVLLYKYSWKQSVLFIIGSLLGIALYNSSFGFASAYRKLLLSKDGRGMYGQLLMLSVATLLFAPLLSAGKVFGQEIEGAIAPIGISGIIGAFIFGIGMQLGGACGCGTLYTIGSGSYTMIITLITFCLGAFYATLTHGFWSGLPKIPPIVLGETIGWAPAVLIQLTILLLLAVGLGIWIKNSNSIAQNTQFSPWSIFTGAIALAVLNWLTLLISGHPWRITWGFALWTAKVAMYLGWSPSSGGFWDGDSSLSSSVFSDISSVMNLGIILGALLAAALAGKLTPQIQITPSKTLAKVTGGLLMGYGAFLSFGCNIGAFFSGIASTSLHGWIWIIFALLGTFVSIKLQALFDSPLDLPPMV</sequence>
<evidence type="ECO:0000313" key="11">
    <source>
        <dbReference type="Proteomes" id="UP000192997"/>
    </source>
</evidence>
<name>A0A1X4G3V7_9CYAN</name>
<dbReference type="PANTHER" id="PTHR30574">
    <property type="entry name" value="INNER MEMBRANE PROTEIN YEDE"/>
    <property type="match status" value="1"/>
</dbReference>
<comment type="subcellular location">
    <subcellularLocation>
        <location evidence="1">Cell inner membrane</location>
        <topology evidence="1">Multi-pass membrane protein</topology>
    </subcellularLocation>
</comment>
<evidence type="ECO:0000256" key="5">
    <source>
        <dbReference type="ARBA" id="ARBA00022692"/>
    </source>
</evidence>
<evidence type="ECO:0000256" key="8">
    <source>
        <dbReference type="ARBA" id="ARBA00035655"/>
    </source>
</evidence>
<dbReference type="RefSeq" id="WP_085728934.1">
    <property type="nucleotide sequence ID" value="NZ_NBYN01000058.1"/>
</dbReference>
<gene>
    <name evidence="10" type="ORF">B7O87_13405</name>
</gene>
<feature type="transmembrane region" description="Helical" evidence="9">
    <location>
        <begin position="23"/>
        <end position="40"/>
    </location>
</feature>
<comment type="caution">
    <text evidence="10">The sequence shown here is derived from an EMBL/GenBank/DDBJ whole genome shotgun (WGS) entry which is preliminary data.</text>
</comment>
<comment type="similarity">
    <text evidence="8">Belongs to the TsuA/YedE (TC 9.B.102) family.</text>
</comment>
<feature type="transmembrane region" description="Helical" evidence="9">
    <location>
        <begin position="335"/>
        <end position="357"/>
    </location>
</feature>
<feature type="transmembrane region" description="Helical" evidence="9">
    <location>
        <begin position="226"/>
        <end position="248"/>
    </location>
</feature>
<dbReference type="EMBL" id="NBYN01000058">
    <property type="protein sequence ID" value="OSO89212.1"/>
    <property type="molecule type" value="Genomic_DNA"/>
</dbReference>
<keyword evidence="6 9" id="KW-1133">Transmembrane helix</keyword>
<dbReference type="AlphaFoldDB" id="A0A1X4G3V7"/>
<organism evidence="10 11">
    <name type="scientific">Cylindrospermopsis raciborskii CENA303</name>
    <dbReference type="NCBI Taxonomy" id="1170769"/>
    <lineage>
        <taxon>Bacteria</taxon>
        <taxon>Bacillati</taxon>
        <taxon>Cyanobacteriota</taxon>
        <taxon>Cyanophyceae</taxon>
        <taxon>Nostocales</taxon>
        <taxon>Aphanizomenonaceae</taxon>
        <taxon>Cylindrospermopsis</taxon>
    </lineage>
</organism>
<evidence type="ECO:0000256" key="3">
    <source>
        <dbReference type="ARBA" id="ARBA00022475"/>
    </source>
</evidence>
<dbReference type="InterPro" id="IPR007272">
    <property type="entry name" value="Sulf_transp_TsuA/YedE"/>
</dbReference>
<dbReference type="PANTHER" id="PTHR30574:SF1">
    <property type="entry name" value="SULPHUR TRANSPORT DOMAIN-CONTAINING PROTEIN"/>
    <property type="match status" value="1"/>
</dbReference>
<feature type="transmembrane region" description="Helical" evidence="9">
    <location>
        <begin position="47"/>
        <end position="71"/>
    </location>
</feature>
<evidence type="ECO:0000256" key="2">
    <source>
        <dbReference type="ARBA" id="ARBA00022448"/>
    </source>
</evidence>
<feature type="transmembrane region" description="Helical" evidence="9">
    <location>
        <begin position="255"/>
        <end position="274"/>
    </location>
</feature>
<feature type="transmembrane region" description="Helical" evidence="9">
    <location>
        <begin position="363"/>
        <end position="384"/>
    </location>
</feature>
<keyword evidence="2" id="KW-0813">Transport</keyword>
<feature type="transmembrane region" description="Helical" evidence="9">
    <location>
        <begin position="294"/>
        <end position="314"/>
    </location>
</feature>